<protein>
    <submittedName>
        <fullName evidence="1">Uncharacterized protein</fullName>
    </submittedName>
</protein>
<comment type="caution">
    <text evidence="1">The sequence shown here is derived from an EMBL/GenBank/DDBJ whole genome shotgun (WGS) entry which is preliminary data.</text>
</comment>
<organism evidence="1">
    <name type="scientific">marine sediment metagenome</name>
    <dbReference type="NCBI Taxonomy" id="412755"/>
    <lineage>
        <taxon>unclassified sequences</taxon>
        <taxon>metagenomes</taxon>
        <taxon>ecological metagenomes</taxon>
    </lineage>
</organism>
<dbReference type="AlphaFoldDB" id="X1KK72"/>
<name>X1KK72_9ZZZZ</name>
<evidence type="ECO:0000313" key="1">
    <source>
        <dbReference type="EMBL" id="GAH93980.1"/>
    </source>
</evidence>
<dbReference type="EMBL" id="BARU01049515">
    <property type="protein sequence ID" value="GAH93980.1"/>
    <property type="molecule type" value="Genomic_DNA"/>
</dbReference>
<proteinExistence type="predicted"/>
<feature type="non-terminal residue" evidence="1">
    <location>
        <position position="1"/>
    </location>
</feature>
<reference evidence="1" key="1">
    <citation type="journal article" date="2014" name="Front. Microbiol.">
        <title>High frequency of phylogenetically diverse reductive dehalogenase-homologous genes in deep subseafloor sedimentary metagenomes.</title>
        <authorList>
            <person name="Kawai M."/>
            <person name="Futagami T."/>
            <person name="Toyoda A."/>
            <person name="Takaki Y."/>
            <person name="Nishi S."/>
            <person name="Hori S."/>
            <person name="Arai W."/>
            <person name="Tsubouchi T."/>
            <person name="Morono Y."/>
            <person name="Uchiyama I."/>
            <person name="Ito T."/>
            <person name="Fujiyama A."/>
            <person name="Inagaki F."/>
            <person name="Takami H."/>
        </authorList>
    </citation>
    <scope>NUCLEOTIDE SEQUENCE</scope>
    <source>
        <strain evidence="1">Expedition CK06-06</strain>
    </source>
</reference>
<accession>X1KK72</accession>
<sequence length="36" mass="4477">DSYWEERIEEHRNITFQEYDKRSKTTFEPTQGKKAK</sequence>
<gene>
    <name evidence="1" type="ORF">S03H2_72838</name>
</gene>